<accession>A0ABR2HHV4</accession>
<dbReference type="PANTHER" id="PTHR43628:SF1">
    <property type="entry name" value="CHITIN SYNTHASE REGULATORY FACTOR 2-RELATED"/>
    <property type="match status" value="1"/>
</dbReference>
<comment type="caution">
    <text evidence="2">The sequence shown here is derived from an EMBL/GenBank/DDBJ whole genome shotgun (WGS) entry which is preliminary data.</text>
</comment>
<dbReference type="InterPro" id="IPR011990">
    <property type="entry name" value="TPR-like_helical_dom_sf"/>
</dbReference>
<dbReference type="SUPFAM" id="SSF56112">
    <property type="entry name" value="Protein kinase-like (PK-like)"/>
    <property type="match status" value="1"/>
</dbReference>
<keyword evidence="3" id="KW-1185">Reference proteome</keyword>
<dbReference type="Pfam" id="PF08238">
    <property type="entry name" value="Sel1"/>
    <property type="match status" value="14"/>
</dbReference>
<dbReference type="CDD" id="cd00180">
    <property type="entry name" value="PKc"/>
    <property type="match status" value="1"/>
</dbReference>
<feature type="domain" description="Protein kinase" evidence="1">
    <location>
        <begin position="195"/>
        <end position="439"/>
    </location>
</feature>
<dbReference type="PANTHER" id="PTHR43628">
    <property type="entry name" value="ACTIVATOR OF C KINASE PROTEIN 1-RELATED"/>
    <property type="match status" value="1"/>
</dbReference>
<dbReference type="SUPFAM" id="SSF81901">
    <property type="entry name" value="HCP-like"/>
    <property type="match status" value="3"/>
</dbReference>
<dbReference type="Gene3D" id="1.10.510.10">
    <property type="entry name" value="Transferase(Phosphotransferase) domain 1"/>
    <property type="match status" value="1"/>
</dbReference>
<dbReference type="PROSITE" id="PS00108">
    <property type="entry name" value="PROTEIN_KINASE_ST"/>
    <property type="match status" value="1"/>
</dbReference>
<dbReference type="InterPro" id="IPR000719">
    <property type="entry name" value="Prot_kinase_dom"/>
</dbReference>
<dbReference type="PROSITE" id="PS50011">
    <property type="entry name" value="PROTEIN_KINASE_DOM"/>
    <property type="match status" value="1"/>
</dbReference>
<gene>
    <name evidence="2" type="ORF">M9Y10_018822</name>
</gene>
<evidence type="ECO:0000313" key="3">
    <source>
        <dbReference type="Proteomes" id="UP001470230"/>
    </source>
</evidence>
<reference evidence="2 3" key="1">
    <citation type="submission" date="2024-04" db="EMBL/GenBank/DDBJ databases">
        <title>Tritrichomonas musculus Genome.</title>
        <authorList>
            <person name="Alves-Ferreira E."/>
            <person name="Grigg M."/>
            <person name="Lorenzi H."/>
            <person name="Galac M."/>
        </authorList>
    </citation>
    <scope>NUCLEOTIDE SEQUENCE [LARGE SCALE GENOMIC DNA]</scope>
    <source>
        <strain evidence="2 3">EAF2021</strain>
    </source>
</reference>
<dbReference type="Pfam" id="PF00069">
    <property type="entry name" value="Pkinase"/>
    <property type="match status" value="1"/>
</dbReference>
<dbReference type="InterPro" id="IPR011009">
    <property type="entry name" value="Kinase-like_dom_sf"/>
</dbReference>
<dbReference type="InterPro" id="IPR052945">
    <property type="entry name" value="Mitotic_Regulator"/>
</dbReference>
<organism evidence="2 3">
    <name type="scientific">Tritrichomonas musculus</name>
    <dbReference type="NCBI Taxonomy" id="1915356"/>
    <lineage>
        <taxon>Eukaryota</taxon>
        <taxon>Metamonada</taxon>
        <taxon>Parabasalia</taxon>
        <taxon>Tritrichomonadida</taxon>
        <taxon>Tritrichomonadidae</taxon>
        <taxon>Tritrichomonas</taxon>
    </lineage>
</organism>
<evidence type="ECO:0000313" key="2">
    <source>
        <dbReference type="EMBL" id="KAK8847790.1"/>
    </source>
</evidence>
<dbReference type="InterPro" id="IPR008271">
    <property type="entry name" value="Ser/Thr_kinase_AS"/>
</dbReference>
<name>A0ABR2HHV4_9EUKA</name>
<dbReference type="EMBL" id="JAPFFF010000027">
    <property type="protein sequence ID" value="KAK8847790.1"/>
    <property type="molecule type" value="Genomic_DNA"/>
</dbReference>
<dbReference type="SMART" id="SM00671">
    <property type="entry name" value="SEL1"/>
    <property type="match status" value="14"/>
</dbReference>
<protein>
    <recommendedName>
        <fullName evidence="1">Protein kinase domain-containing protein</fullName>
    </recommendedName>
</protein>
<dbReference type="InterPro" id="IPR006597">
    <property type="entry name" value="Sel1-like"/>
</dbReference>
<proteinExistence type="predicted"/>
<dbReference type="SMART" id="SM00220">
    <property type="entry name" value="S_TKc"/>
    <property type="match status" value="1"/>
</dbReference>
<evidence type="ECO:0000259" key="1">
    <source>
        <dbReference type="PROSITE" id="PS50011"/>
    </source>
</evidence>
<dbReference type="Gene3D" id="1.25.40.10">
    <property type="entry name" value="Tetratricopeptide repeat domain"/>
    <property type="match status" value="3"/>
</dbReference>
<sequence>MSKSNVKLQNFLVFIKYLKDDMLVFKNDTIKRIIRSFDVEIINNYQDEIKSQINFNIKNSKIIVINQINLFDQNQNIIYSILALEKTLLILDENSFNKFLSNKQLNSVLFIEKIGNISAISKEIINDSTFQGENQKLIKKFMIYETNNTFIEIWRSIVPCITGYLIKKAYEKTKKDRFLNQNQDSDKITIYRKDIVDIRTLGFGSFFRVHLIYHLGRCELMAFKTQHINDDDSQRLQKRERDNFRKLKHPLLPKFYDSPEGENYLVMEFINGQTLNHIDKLKLNDNEVVTIIFELILIVEYLHSENMIYRDLKPNNIIIDEYKNVVLIDFDRLIENNQNEEHSTDFGSFFIDPNIQSGRFTEKSDIHSLYLIIKYIINDKKMMASNPTLAEKILDLFHSFAYTNSDMDEPVLELFFSFVQNFCFMIQLKNLLSISQQIYDKHKIPIQLDQNSANTDKSIQYDVEDLFHLGVLNIKRDINEAIHYLTLAANQNFSPAQVILGAIYYENKFIPRDINKAIHYLTLAANQNVLEAQFSLGFIYQEGKYISRDINKAIHYLTLAADQNHIGAQMNLGYLYHEGKYISRDINKAIHYFILAADQNMPEAQFALGFIYYEGKYILQNIDKAIYYLTLAADQNHSEAQFNLGIIYNGDKYISRNINKSFHYLSLAAKQNHQGAQIALGFLLYEGKYVSRDINKAIYFLTINANQNHSEAQYYLGSIYYEGKYVSRDINKAIHYFTLAANQNHSEAQYYLGSIYYEGKYVSQDIDKAINYLTLAADQNIPKAQAILGINYYEGQKIPRDIDKAIHYLTLAANQNLPVAQFSLGYIYYEGKYISRDISKAIHYLTMAANQNYPEAQIILGDIYDEGKYISRNINKAIHYYSFAASNNLPQAQFNLGFIYYEGKYISRDINKAIHYFTLASNQNHSKAQFNLGLIYYEGKYISRDLYKAFHYYSLAAN</sequence>
<dbReference type="Proteomes" id="UP001470230">
    <property type="component" value="Unassembled WGS sequence"/>
</dbReference>